<protein>
    <submittedName>
        <fullName evidence="2">Uncharacterized protein</fullName>
    </submittedName>
</protein>
<keyword evidence="3" id="KW-1185">Reference proteome</keyword>
<dbReference type="EMBL" id="VSRR010000806">
    <property type="protein sequence ID" value="MPC19809.1"/>
    <property type="molecule type" value="Genomic_DNA"/>
</dbReference>
<dbReference type="Proteomes" id="UP000324222">
    <property type="component" value="Unassembled WGS sequence"/>
</dbReference>
<evidence type="ECO:0000313" key="2">
    <source>
        <dbReference type="EMBL" id="MPC19809.1"/>
    </source>
</evidence>
<evidence type="ECO:0000313" key="3">
    <source>
        <dbReference type="Proteomes" id="UP000324222"/>
    </source>
</evidence>
<organism evidence="2 3">
    <name type="scientific">Portunus trituberculatus</name>
    <name type="common">Swimming crab</name>
    <name type="synonym">Neptunus trituberculatus</name>
    <dbReference type="NCBI Taxonomy" id="210409"/>
    <lineage>
        <taxon>Eukaryota</taxon>
        <taxon>Metazoa</taxon>
        <taxon>Ecdysozoa</taxon>
        <taxon>Arthropoda</taxon>
        <taxon>Crustacea</taxon>
        <taxon>Multicrustacea</taxon>
        <taxon>Malacostraca</taxon>
        <taxon>Eumalacostraca</taxon>
        <taxon>Eucarida</taxon>
        <taxon>Decapoda</taxon>
        <taxon>Pleocyemata</taxon>
        <taxon>Brachyura</taxon>
        <taxon>Eubrachyura</taxon>
        <taxon>Portunoidea</taxon>
        <taxon>Portunidae</taxon>
        <taxon>Portuninae</taxon>
        <taxon>Portunus</taxon>
    </lineage>
</organism>
<dbReference type="AlphaFoldDB" id="A0A5B7DF83"/>
<feature type="compositionally biased region" description="Basic and acidic residues" evidence="1">
    <location>
        <begin position="36"/>
        <end position="48"/>
    </location>
</feature>
<feature type="region of interest" description="Disordered" evidence="1">
    <location>
        <begin position="10"/>
        <end position="71"/>
    </location>
</feature>
<sequence>MKVILITSAGEGMKRRLTSRGSGWPGGTSSMSHGSNGDEHTRLIDPHSHSGRHYHHRHHHHDAGHGHRYMSTSDSEHDIIIQQFPLWFVLERSQTKMTSRLSDTQVPLGPALWCEGEGPPRDTVVWGEGRSAVWDVI</sequence>
<comment type="caution">
    <text evidence="2">The sequence shown here is derived from an EMBL/GenBank/DDBJ whole genome shotgun (WGS) entry which is preliminary data.</text>
</comment>
<feature type="compositionally biased region" description="Basic residues" evidence="1">
    <location>
        <begin position="49"/>
        <end position="68"/>
    </location>
</feature>
<gene>
    <name evidence="2" type="ORF">E2C01_012737</name>
</gene>
<reference evidence="2 3" key="1">
    <citation type="submission" date="2019-05" db="EMBL/GenBank/DDBJ databases">
        <title>Another draft genome of Portunus trituberculatus and its Hox gene families provides insights of decapod evolution.</title>
        <authorList>
            <person name="Jeong J.-H."/>
            <person name="Song I."/>
            <person name="Kim S."/>
            <person name="Choi T."/>
            <person name="Kim D."/>
            <person name="Ryu S."/>
            <person name="Kim W."/>
        </authorList>
    </citation>
    <scope>NUCLEOTIDE SEQUENCE [LARGE SCALE GENOMIC DNA]</scope>
    <source>
        <tissue evidence="2">Muscle</tissue>
    </source>
</reference>
<name>A0A5B7DF83_PORTR</name>
<accession>A0A5B7DF83</accession>
<proteinExistence type="predicted"/>
<dbReference type="OrthoDB" id="5348404at2759"/>
<evidence type="ECO:0000256" key="1">
    <source>
        <dbReference type="SAM" id="MobiDB-lite"/>
    </source>
</evidence>